<protein>
    <submittedName>
        <fullName evidence="1">Uncharacterized protein</fullName>
    </submittedName>
</protein>
<sequence>MGFTLRGASRKKKTGIVVSGVLGLVLAGGGVAFAAGAFDDWRDSRSVSSACGELLDHTEAKQLLGAPRLQGEKKGALSCEVSDPGDGLASLDVRVQRAGSGERVLAALGRADTHRGAQTVSPVGGTWPAVLNTGDESAYAGAYLACDKGTGDDFVVSVAAHRDPSAQPLNTPDQRASLARTVTGALRSAANRQGCPAPGASPVNHVPKDTVRQLKRAPEMTGTCAGTGSRGYETAADGSAPIEDCLLADAKGNPRFRLSASYGPYVNAVRSETIRGSTLQGLSGGKDGKGGKDGTYWTSATCPGSKALYVIEPLDDGDRFAAADPPLEKRALSAFATASAERHGCRAPSGR</sequence>
<dbReference type="RefSeq" id="WP_274046055.1">
    <property type="nucleotide sequence ID" value="NZ_JANCPR020000036.1"/>
</dbReference>
<evidence type="ECO:0000313" key="2">
    <source>
        <dbReference type="Proteomes" id="UP001214441"/>
    </source>
</evidence>
<keyword evidence="2" id="KW-1185">Reference proteome</keyword>
<reference evidence="1 2" key="1">
    <citation type="submission" date="2023-05" db="EMBL/GenBank/DDBJ databases">
        <title>Streptantibioticus silvisoli sp. nov., acidotolerant actinomycetes 1 from pine litter.</title>
        <authorList>
            <person name="Swiecimska M."/>
            <person name="Golinska P."/>
            <person name="Sangal V."/>
            <person name="Wachnowicz B."/>
            <person name="Goodfellow M."/>
        </authorList>
    </citation>
    <scope>NUCLEOTIDE SEQUENCE [LARGE SCALE GENOMIC DNA]</scope>
    <source>
        <strain evidence="1 2">DSM 42109</strain>
    </source>
</reference>
<comment type="caution">
    <text evidence="1">The sequence shown here is derived from an EMBL/GenBank/DDBJ whole genome shotgun (WGS) entry which is preliminary data.</text>
</comment>
<gene>
    <name evidence="1" type="ORF">NMN56_029835</name>
</gene>
<name>A0ABT7A5G0_9ACTN</name>
<evidence type="ECO:0000313" key="1">
    <source>
        <dbReference type="EMBL" id="MDJ1136076.1"/>
    </source>
</evidence>
<accession>A0ABT7A5G0</accession>
<organism evidence="1 2">
    <name type="scientific">Streptomyces iconiensis</name>
    <dbReference type="NCBI Taxonomy" id="1384038"/>
    <lineage>
        <taxon>Bacteria</taxon>
        <taxon>Bacillati</taxon>
        <taxon>Actinomycetota</taxon>
        <taxon>Actinomycetes</taxon>
        <taxon>Kitasatosporales</taxon>
        <taxon>Streptomycetaceae</taxon>
        <taxon>Streptomyces</taxon>
    </lineage>
</organism>
<dbReference type="Proteomes" id="UP001214441">
    <property type="component" value="Unassembled WGS sequence"/>
</dbReference>
<proteinExistence type="predicted"/>
<dbReference type="EMBL" id="JANCPR020000036">
    <property type="protein sequence ID" value="MDJ1136076.1"/>
    <property type="molecule type" value="Genomic_DNA"/>
</dbReference>